<feature type="domain" description="Acylphosphatase-like" evidence="9">
    <location>
        <begin position="311"/>
        <end position="397"/>
    </location>
</feature>
<reference evidence="10 11" key="1">
    <citation type="journal article" date="2021" name="Sci. Rep.">
        <title>Genome analysis of a halophilic bacterium Halomonas malpeensis YU-PRIM-29(T) reveals its exopolysaccharide and pigment producing capabilities.</title>
        <authorList>
            <person name="Athmika"/>
            <person name="Ghate S.D."/>
            <person name="Arun A.B."/>
            <person name="Rao S.S."/>
            <person name="Kumar S.T.A."/>
            <person name="Kandiyil M.K."/>
            <person name="Saptami K."/>
            <person name="Rekha P.D."/>
        </authorList>
    </citation>
    <scope>NUCLEOTIDE SEQUENCE [LARGE SCALE GENOMIC DNA]</scope>
    <source>
        <strain evidence="11">prim 29</strain>
    </source>
</reference>
<dbReference type="Gene3D" id="3.30.70.100">
    <property type="match status" value="1"/>
</dbReference>
<accession>A0ABS8DUA6</accession>
<evidence type="ECO:0000256" key="5">
    <source>
        <dbReference type="ARBA" id="ARBA00023136"/>
    </source>
</evidence>
<evidence type="ECO:0000256" key="6">
    <source>
        <dbReference type="PROSITE-ProRule" id="PRU00520"/>
    </source>
</evidence>
<evidence type="ECO:0000313" key="10">
    <source>
        <dbReference type="EMBL" id="MCB8889872.1"/>
    </source>
</evidence>
<feature type="active site" evidence="6">
    <location>
        <position position="344"/>
    </location>
</feature>
<feature type="transmembrane region" description="Helical" evidence="8">
    <location>
        <begin position="142"/>
        <end position="169"/>
    </location>
</feature>
<comment type="catalytic activity">
    <reaction evidence="6">
        <text>an acyl phosphate + H2O = a carboxylate + phosphate + H(+)</text>
        <dbReference type="Rhea" id="RHEA:14965"/>
        <dbReference type="ChEBI" id="CHEBI:15377"/>
        <dbReference type="ChEBI" id="CHEBI:15378"/>
        <dbReference type="ChEBI" id="CHEBI:29067"/>
        <dbReference type="ChEBI" id="CHEBI:43474"/>
        <dbReference type="ChEBI" id="CHEBI:59918"/>
        <dbReference type="EC" id="3.6.1.7"/>
    </reaction>
</comment>
<comment type="subcellular location">
    <subcellularLocation>
        <location evidence="1">Cell membrane</location>
        <topology evidence="1">Multi-pass membrane protein</topology>
    </subcellularLocation>
</comment>
<keyword evidence="4 8" id="KW-1133">Transmembrane helix</keyword>
<dbReference type="Pfam" id="PF00708">
    <property type="entry name" value="Acylphosphatase"/>
    <property type="match status" value="1"/>
</dbReference>
<evidence type="ECO:0000256" key="7">
    <source>
        <dbReference type="RuleBase" id="RU004168"/>
    </source>
</evidence>
<feature type="transmembrane region" description="Helical" evidence="8">
    <location>
        <begin position="246"/>
        <end position="273"/>
    </location>
</feature>
<dbReference type="InterPro" id="IPR036046">
    <property type="entry name" value="Acylphosphatase-like_dom_sf"/>
</dbReference>
<dbReference type="PROSITE" id="PS00151">
    <property type="entry name" value="ACYLPHOSPHATASE_2"/>
    <property type="match status" value="1"/>
</dbReference>
<feature type="transmembrane region" description="Helical" evidence="8">
    <location>
        <begin position="189"/>
        <end position="206"/>
    </location>
</feature>
<dbReference type="Pfam" id="PF03631">
    <property type="entry name" value="Virul_fac_BrkB"/>
    <property type="match status" value="1"/>
</dbReference>
<dbReference type="Proteomes" id="UP001319882">
    <property type="component" value="Unassembled WGS sequence"/>
</dbReference>
<organism evidence="10 11">
    <name type="scientific">Vreelandella malpeensis</name>
    <dbReference type="NCBI Taxonomy" id="1172368"/>
    <lineage>
        <taxon>Bacteria</taxon>
        <taxon>Pseudomonadati</taxon>
        <taxon>Pseudomonadota</taxon>
        <taxon>Gammaproteobacteria</taxon>
        <taxon>Oceanospirillales</taxon>
        <taxon>Halomonadaceae</taxon>
        <taxon>Vreelandella</taxon>
    </lineage>
</organism>
<dbReference type="NCBIfam" id="TIGR00765">
    <property type="entry name" value="yihY_not_rbn"/>
    <property type="match status" value="1"/>
</dbReference>
<evidence type="ECO:0000256" key="4">
    <source>
        <dbReference type="ARBA" id="ARBA00022989"/>
    </source>
</evidence>
<evidence type="ECO:0000259" key="9">
    <source>
        <dbReference type="PROSITE" id="PS51160"/>
    </source>
</evidence>
<evidence type="ECO:0000313" key="11">
    <source>
        <dbReference type="Proteomes" id="UP001319882"/>
    </source>
</evidence>
<keyword evidence="5 8" id="KW-0472">Membrane</keyword>
<name>A0ABS8DUA6_9GAMM</name>
<dbReference type="PROSITE" id="PS51160">
    <property type="entry name" value="ACYLPHOSPHATASE_3"/>
    <property type="match status" value="1"/>
</dbReference>
<evidence type="ECO:0000256" key="1">
    <source>
        <dbReference type="ARBA" id="ARBA00004651"/>
    </source>
</evidence>
<dbReference type="InterPro" id="IPR001792">
    <property type="entry name" value="Acylphosphatase-like_dom"/>
</dbReference>
<dbReference type="EMBL" id="WHVL01000005">
    <property type="protein sequence ID" value="MCB8889872.1"/>
    <property type="molecule type" value="Genomic_DNA"/>
</dbReference>
<dbReference type="SUPFAM" id="SSF54975">
    <property type="entry name" value="Acylphosphatase/BLUF domain-like"/>
    <property type="match status" value="1"/>
</dbReference>
<gene>
    <name evidence="10" type="ORF">GEV37_12175</name>
</gene>
<keyword evidence="3 8" id="KW-0812">Transmembrane</keyword>
<feature type="transmembrane region" description="Helical" evidence="8">
    <location>
        <begin position="94"/>
        <end position="113"/>
    </location>
</feature>
<proteinExistence type="inferred from homology"/>
<feature type="active site" evidence="6">
    <location>
        <position position="326"/>
    </location>
</feature>
<dbReference type="EC" id="3.6.1.7" evidence="6"/>
<dbReference type="InterPro" id="IPR017968">
    <property type="entry name" value="Acylphosphatase_CS"/>
</dbReference>
<evidence type="ECO:0000256" key="8">
    <source>
        <dbReference type="SAM" id="Phobius"/>
    </source>
</evidence>
<protein>
    <recommendedName>
        <fullName evidence="6">acylphosphatase</fullName>
        <ecNumber evidence="6">3.6.1.7</ecNumber>
    </recommendedName>
</protein>
<comment type="similarity">
    <text evidence="7">Belongs to the acylphosphatase family.</text>
</comment>
<keyword evidence="11" id="KW-1185">Reference proteome</keyword>
<feature type="transmembrane region" description="Helical" evidence="8">
    <location>
        <begin position="32"/>
        <end position="55"/>
    </location>
</feature>
<evidence type="ECO:0000256" key="2">
    <source>
        <dbReference type="ARBA" id="ARBA00022475"/>
    </source>
</evidence>
<dbReference type="PROSITE" id="PS00150">
    <property type="entry name" value="ACYLPHOSPHATASE_1"/>
    <property type="match status" value="1"/>
</dbReference>
<evidence type="ECO:0000256" key="3">
    <source>
        <dbReference type="ARBA" id="ARBA00022692"/>
    </source>
</evidence>
<feature type="transmembrane region" description="Helical" evidence="8">
    <location>
        <begin position="218"/>
        <end position="240"/>
    </location>
</feature>
<dbReference type="PANTHER" id="PTHR30213:SF1">
    <property type="entry name" value="INNER MEMBRANE PROTEIN YHJD"/>
    <property type="match status" value="1"/>
</dbReference>
<keyword evidence="6" id="KW-0378">Hydrolase</keyword>
<keyword evidence="2" id="KW-1003">Cell membrane</keyword>
<dbReference type="PANTHER" id="PTHR30213">
    <property type="entry name" value="INNER MEMBRANE PROTEIN YHJD"/>
    <property type="match status" value="1"/>
</dbReference>
<dbReference type="InterPro" id="IPR017039">
    <property type="entry name" value="Virul_fac_BrkB"/>
</dbReference>
<comment type="caution">
    <text evidence="10">The sequence shown here is derived from an EMBL/GenBank/DDBJ whole genome shotgun (WGS) entry which is preliminary data.</text>
</comment>
<sequence>MLKRRLMFWWKVVQDAISLWLERNAFSYAGSLAFYTLFSLAPTIIIAVTVIGIVLGEDAAQGQIVAQLQGTLGMDAAQAIEQAVAQSRIQESGLLPTLLGFGALLIGATTVFGQMQFSLNTLWDVTAKPTSNSVFIFIKTRLLSLTVVLAIGFILLVSLVLGIVLRGMLQAANYVVPYISFFTTTLESLVSLGMVTLLFATIFKVLPDVVLRWRDVLIGGLVTAVLFTIGRNLIAIYLTYTATASTYGAAGSVVMVLLWVYYSSLILLFGAAFTRSLLVRRGRAIVPRNSAVRVKHEFIKEFKEADMTTKSVRALVSGKVQGVNFRSATREKALASSVSGYAKNLADGRVEVLMCGEEAAVKTLCDWLHEGPQNARVTDVNLEEIIEAHVPESFTTA</sequence>